<dbReference type="Proteomes" id="UP000562352">
    <property type="component" value="Unassembled WGS sequence"/>
</dbReference>
<evidence type="ECO:0000313" key="3">
    <source>
        <dbReference type="Proteomes" id="UP000562352"/>
    </source>
</evidence>
<dbReference type="AlphaFoldDB" id="A0A841D4U6"/>
<comment type="caution">
    <text evidence="2">The sequence shown here is derived from an EMBL/GenBank/DDBJ whole genome shotgun (WGS) entry which is preliminary data.</text>
</comment>
<name>A0A841D4U6_PLAVE</name>
<reference evidence="2 3" key="1">
    <citation type="submission" date="2020-08" db="EMBL/GenBank/DDBJ databases">
        <title>Genomic Encyclopedia of Type Strains, Phase III (KMG-III): the genomes of soil and plant-associated and newly described type strains.</title>
        <authorList>
            <person name="Whitman W."/>
        </authorList>
    </citation>
    <scope>NUCLEOTIDE SEQUENCE [LARGE SCALE GENOMIC DNA]</scope>
    <source>
        <strain evidence="2 3">CECT 3303</strain>
    </source>
</reference>
<keyword evidence="3" id="KW-1185">Reference proteome</keyword>
<dbReference type="EMBL" id="JACHJJ010000012">
    <property type="protein sequence ID" value="MBB5964489.1"/>
    <property type="molecule type" value="Genomic_DNA"/>
</dbReference>
<feature type="transmembrane region" description="Helical" evidence="1">
    <location>
        <begin position="131"/>
        <end position="152"/>
    </location>
</feature>
<feature type="transmembrane region" description="Helical" evidence="1">
    <location>
        <begin position="20"/>
        <end position="40"/>
    </location>
</feature>
<organism evidence="2 3">
    <name type="scientific">Planomonospora venezuelensis</name>
    <dbReference type="NCBI Taxonomy" id="1999"/>
    <lineage>
        <taxon>Bacteria</taxon>
        <taxon>Bacillati</taxon>
        <taxon>Actinomycetota</taxon>
        <taxon>Actinomycetes</taxon>
        <taxon>Streptosporangiales</taxon>
        <taxon>Streptosporangiaceae</taxon>
        <taxon>Planomonospora</taxon>
    </lineage>
</organism>
<evidence type="ECO:0000256" key="1">
    <source>
        <dbReference type="SAM" id="Phobius"/>
    </source>
</evidence>
<keyword evidence="1" id="KW-1133">Transmembrane helix</keyword>
<proteinExistence type="predicted"/>
<sequence>MADPTASPSASPVSGRALPVAVIAAGALLAVTAFLPWAGIRADIVVIGSVSEHVRGVDDWSGVLALVSGAAATALGVAGVMRDLRLAALAALPGAVTVLVLLVFLSDPRGRAENVSIDLGGLVTVRPTIEYGWFAALAAALAVTVLGVAVLVRRP</sequence>
<evidence type="ECO:0000313" key="2">
    <source>
        <dbReference type="EMBL" id="MBB5964489.1"/>
    </source>
</evidence>
<feature type="transmembrane region" description="Helical" evidence="1">
    <location>
        <begin position="60"/>
        <end position="79"/>
    </location>
</feature>
<gene>
    <name evidence="2" type="ORF">FHS22_003773</name>
</gene>
<keyword evidence="1" id="KW-0812">Transmembrane</keyword>
<keyword evidence="1" id="KW-0472">Membrane</keyword>
<protein>
    <recommendedName>
        <fullName evidence="4">Tryptophan-associated transmembrane protein (Trp_oprn_chp)</fullName>
    </recommendedName>
</protein>
<dbReference type="RefSeq" id="WP_184943373.1">
    <property type="nucleotide sequence ID" value="NZ_BAAAWZ010000001.1"/>
</dbReference>
<feature type="transmembrane region" description="Helical" evidence="1">
    <location>
        <begin position="86"/>
        <end position="105"/>
    </location>
</feature>
<evidence type="ECO:0008006" key="4">
    <source>
        <dbReference type="Google" id="ProtNLM"/>
    </source>
</evidence>
<accession>A0A841D4U6</accession>